<dbReference type="GO" id="GO:0009723">
    <property type="term" value="P:response to ethylene"/>
    <property type="evidence" value="ECO:0007669"/>
    <property type="project" value="TreeGrafter"/>
</dbReference>
<feature type="domain" description="Myb-like" evidence="7">
    <location>
        <begin position="62"/>
        <end position="114"/>
    </location>
</feature>
<gene>
    <name evidence="10" type="ORF">VNO80_23080</name>
</gene>
<feature type="region of interest" description="Disordered" evidence="6">
    <location>
        <begin position="178"/>
        <end position="206"/>
    </location>
</feature>
<protein>
    <recommendedName>
        <fullName evidence="12">MYB transcription factor</fullName>
    </recommendedName>
</protein>
<dbReference type="FunFam" id="1.10.10.60:FF:000009">
    <property type="entry name" value="transcription factor MYB1R1"/>
    <property type="match status" value="1"/>
</dbReference>
<evidence type="ECO:0000259" key="7">
    <source>
        <dbReference type="PROSITE" id="PS50090"/>
    </source>
</evidence>
<evidence type="ECO:0000313" key="10">
    <source>
        <dbReference type="EMBL" id="KAK7348522.1"/>
    </source>
</evidence>
<dbReference type="SUPFAM" id="SSF46689">
    <property type="entry name" value="Homeodomain-like"/>
    <property type="match status" value="1"/>
</dbReference>
<sequence length="206" mass="23098">MCAAEKDGIMLFGVRLSIPDNNPTSLRKSASMNNLSPYSESPPPHHRNAGYASDDVVYLCRRTRKPGVPWTEEEHREFLLGLENVGKGDWRGISRNFVKTRTPTQVASHAQKYFLRRHTHHLRRRRSSLFDITTDSVKEDEQTGPSARLKPVLPAPPSSKMAELELNRRSVWLKLRLPEPEEPSAATSEVVSNGNLSGDGDMISVA</sequence>
<feature type="compositionally biased region" description="Polar residues" evidence="6">
    <location>
        <begin position="25"/>
        <end position="39"/>
    </location>
</feature>
<proteinExistence type="predicted"/>
<dbReference type="EMBL" id="JAYMYR010000008">
    <property type="protein sequence ID" value="KAK7348522.1"/>
    <property type="molecule type" value="Genomic_DNA"/>
</dbReference>
<dbReference type="InterPro" id="IPR017884">
    <property type="entry name" value="SANT_dom"/>
</dbReference>
<dbReference type="GO" id="GO:0009739">
    <property type="term" value="P:response to gibberellin"/>
    <property type="evidence" value="ECO:0007669"/>
    <property type="project" value="TreeGrafter"/>
</dbReference>
<feature type="region of interest" description="Disordered" evidence="6">
    <location>
        <begin position="25"/>
        <end position="50"/>
    </location>
</feature>
<dbReference type="InterPro" id="IPR009057">
    <property type="entry name" value="Homeodomain-like_sf"/>
</dbReference>
<keyword evidence="11" id="KW-1185">Reference proteome</keyword>
<evidence type="ECO:0000256" key="4">
    <source>
        <dbReference type="ARBA" id="ARBA00023163"/>
    </source>
</evidence>
<comment type="caution">
    <text evidence="10">The sequence shown here is derived from an EMBL/GenBank/DDBJ whole genome shotgun (WGS) entry which is preliminary data.</text>
</comment>
<evidence type="ECO:0000256" key="5">
    <source>
        <dbReference type="ARBA" id="ARBA00023242"/>
    </source>
</evidence>
<dbReference type="Gene3D" id="1.10.10.60">
    <property type="entry name" value="Homeodomain-like"/>
    <property type="match status" value="1"/>
</dbReference>
<dbReference type="NCBIfam" id="TIGR01557">
    <property type="entry name" value="myb_SHAQKYF"/>
    <property type="match status" value="1"/>
</dbReference>
<dbReference type="CDD" id="cd00167">
    <property type="entry name" value="SANT"/>
    <property type="match status" value="1"/>
</dbReference>
<keyword evidence="2" id="KW-0805">Transcription regulation</keyword>
<dbReference type="GO" id="GO:0005634">
    <property type="term" value="C:nucleus"/>
    <property type="evidence" value="ECO:0007669"/>
    <property type="project" value="UniProtKB-SubCell"/>
</dbReference>
<keyword evidence="5" id="KW-0539">Nucleus</keyword>
<comment type="subcellular location">
    <subcellularLocation>
        <location evidence="1">Nucleus</location>
    </subcellularLocation>
</comment>
<dbReference type="InterPro" id="IPR006447">
    <property type="entry name" value="Myb_dom_plants"/>
</dbReference>
<dbReference type="Pfam" id="PF00249">
    <property type="entry name" value="Myb_DNA-binding"/>
    <property type="match status" value="1"/>
</dbReference>
<reference evidence="10 11" key="1">
    <citation type="submission" date="2024-01" db="EMBL/GenBank/DDBJ databases">
        <title>The genomes of 5 underutilized Papilionoideae crops provide insights into root nodulation and disease resistanc.</title>
        <authorList>
            <person name="Jiang F."/>
        </authorList>
    </citation>
    <scope>NUCLEOTIDE SEQUENCE [LARGE SCALE GENOMIC DNA]</scope>
    <source>
        <strain evidence="10">JINMINGXINNONG_FW02</strain>
        <tissue evidence="10">Leaves</tissue>
    </source>
</reference>
<feature type="compositionally biased region" description="Polar residues" evidence="6">
    <location>
        <begin position="185"/>
        <end position="196"/>
    </location>
</feature>
<evidence type="ECO:0000259" key="8">
    <source>
        <dbReference type="PROSITE" id="PS51293"/>
    </source>
</evidence>
<evidence type="ECO:0008006" key="12">
    <source>
        <dbReference type="Google" id="ProtNLM"/>
    </source>
</evidence>
<feature type="domain" description="SANT" evidence="8">
    <location>
        <begin position="70"/>
        <end position="118"/>
    </location>
</feature>
<dbReference type="Proteomes" id="UP001374584">
    <property type="component" value="Unassembled WGS sequence"/>
</dbReference>
<dbReference type="PROSITE" id="PS50090">
    <property type="entry name" value="MYB_LIKE"/>
    <property type="match status" value="1"/>
</dbReference>
<dbReference type="PROSITE" id="PS51294">
    <property type="entry name" value="HTH_MYB"/>
    <property type="match status" value="1"/>
</dbReference>
<dbReference type="SMART" id="SM00717">
    <property type="entry name" value="SANT"/>
    <property type="match status" value="1"/>
</dbReference>
<keyword evidence="4" id="KW-0804">Transcription</keyword>
<evidence type="ECO:0000259" key="9">
    <source>
        <dbReference type="PROSITE" id="PS51294"/>
    </source>
</evidence>
<dbReference type="PANTHER" id="PTHR44191">
    <property type="entry name" value="TRANSCRIPTION FACTOR KUA1"/>
    <property type="match status" value="1"/>
</dbReference>
<dbReference type="AlphaFoldDB" id="A0AAN9M643"/>
<evidence type="ECO:0000256" key="2">
    <source>
        <dbReference type="ARBA" id="ARBA00023015"/>
    </source>
</evidence>
<dbReference type="InterPro" id="IPR001005">
    <property type="entry name" value="SANT/Myb"/>
</dbReference>
<dbReference type="GO" id="GO:0003677">
    <property type="term" value="F:DNA binding"/>
    <property type="evidence" value="ECO:0007669"/>
    <property type="project" value="UniProtKB-KW"/>
</dbReference>
<dbReference type="PROSITE" id="PS51293">
    <property type="entry name" value="SANT"/>
    <property type="match status" value="1"/>
</dbReference>
<dbReference type="PANTHER" id="PTHR44191:SF64">
    <property type="entry name" value="TRANSCRIPTION FACTOR MYB1R1"/>
    <property type="match status" value="1"/>
</dbReference>
<feature type="domain" description="HTH myb-type" evidence="9">
    <location>
        <begin position="62"/>
        <end position="118"/>
    </location>
</feature>
<accession>A0AAN9M643</accession>
<name>A0AAN9M643_PHACN</name>
<feature type="region of interest" description="Disordered" evidence="6">
    <location>
        <begin position="136"/>
        <end position="159"/>
    </location>
</feature>
<organism evidence="10 11">
    <name type="scientific">Phaseolus coccineus</name>
    <name type="common">Scarlet runner bean</name>
    <name type="synonym">Phaseolus multiflorus</name>
    <dbReference type="NCBI Taxonomy" id="3886"/>
    <lineage>
        <taxon>Eukaryota</taxon>
        <taxon>Viridiplantae</taxon>
        <taxon>Streptophyta</taxon>
        <taxon>Embryophyta</taxon>
        <taxon>Tracheophyta</taxon>
        <taxon>Spermatophyta</taxon>
        <taxon>Magnoliopsida</taxon>
        <taxon>eudicotyledons</taxon>
        <taxon>Gunneridae</taxon>
        <taxon>Pentapetalae</taxon>
        <taxon>rosids</taxon>
        <taxon>fabids</taxon>
        <taxon>Fabales</taxon>
        <taxon>Fabaceae</taxon>
        <taxon>Papilionoideae</taxon>
        <taxon>50 kb inversion clade</taxon>
        <taxon>NPAAA clade</taxon>
        <taxon>indigoferoid/millettioid clade</taxon>
        <taxon>Phaseoleae</taxon>
        <taxon>Phaseolus</taxon>
    </lineage>
</organism>
<evidence type="ECO:0000256" key="1">
    <source>
        <dbReference type="ARBA" id="ARBA00004123"/>
    </source>
</evidence>
<dbReference type="InterPro" id="IPR052245">
    <property type="entry name" value="Plant_Stress_Dev_TF"/>
</dbReference>
<evidence type="ECO:0000313" key="11">
    <source>
        <dbReference type="Proteomes" id="UP001374584"/>
    </source>
</evidence>
<dbReference type="GO" id="GO:0006355">
    <property type="term" value="P:regulation of DNA-templated transcription"/>
    <property type="evidence" value="ECO:0007669"/>
    <property type="project" value="UniProtKB-ARBA"/>
</dbReference>
<dbReference type="InterPro" id="IPR017930">
    <property type="entry name" value="Myb_dom"/>
</dbReference>
<evidence type="ECO:0000256" key="3">
    <source>
        <dbReference type="ARBA" id="ARBA00023125"/>
    </source>
</evidence>
<evidence type="ECO:0000256" key="6">
    <source>
        <dbReference type="SAM" id="MobiDB-lite"/>
    </source>
</evidence>
<keyword evidence="3" id="KW-0238">DNA-binding</keyword>